<feature type="transmembrane region" description="Helical" evidence="1">
    <location>
        <begin position="230"/>
        <end position="254"/>
    </location>
</feature>
<comment type="caution">
    <text evidence="4">The sequence shown here is derived from an EMBL/GenBank/DDBJ whole genome shotgun (WGS) entry which is preliminary data.</text>
</comment>
<dbReference type="InterPro" id="IPR006202">
    <property type="entry name" value="Neur_chan_lig-bd"/>
</dbReference>
<keyword evidence="1" id="KW-0812">Transmembrane</keyword>
<keyword evidence="2" id="KW-0732">Signal</keyword>
<evidence type="ECO:0000313" key="4">
    <source>
        <dbReference type="EMBL" id="KAJ8705320.1"/>
    </source>
</evidence>
<dbReference type="EMBL" id="JARGEI010000030">
    <property type="protein sequence ID" value="KAJ8705320.1"/>
    <property type="molecule type" value="Genomic_DNA"/>
</dbReference>
<dbReference type="SUPFAM" id="SSF63712">
    <property type="entry name" value="Nicotinic receptor ligand binding domain-like"/>
    <property type="match status" value="1"/>
</dbReference>
<dbReference type="GO" id="GO:0016020">
    <property type="term" value="C:membrane"/>
    <property type="evidence" value="ECO:0007669"/>
    <property type="project" value="InterPro"/>
</dbReference>
<gene>
    <name evidence="4" type="ORF">PYW07_011147</name>
</gene>
<dbReference type="PRINTS" id="PR00252">
    <property type="entry name" value="NRIONCHANNEL"/>
</dbReference>
<evidence type="ECO:0000313" key="5">
    <source>
        <dbReference type="Proteomes" id="UP001231518"/>
    </source>
</evidence>
<feature type="signal peptide" evidence="2">
    <location>
        <begin position="1"/>
        <end position="18"/>
    </location>
</feature>
<dbReference type="AlphaFoldDB" id="A0AAD7Y7K0"/>
<organism evidence="4 5">
    <name type="scientific">Mythimna separata</name>
    <name type="common">Oriental armyworm</name>
    <name type="synonym">Pseudaletia separata</name>
    <dbReference type="NCBI Taxonomy" id="271217"/>
    <lineage>
        <taxon>Eukaryota</taxon>
        <taxon>Metazoa</taxon>
        <taxon>Ecdysozoa</taxon>
        <taxon>Arthropoda</taxon>
        <taxon>Hexapoda</taxon>
        <taxon>Insecta</taxon>
        <taxon>Pterygota</taxon>
        <taxon>Neoptera</taxon>
        <taxon>Endopterygota</taxon>
        <taxon>Lepidoptera</taxon>
        <taxon>Glossata</taxon>
        <taxon>Ditrysia</taxon>
        <taxon>Noctuoidea</taxon>
        <taxon>Noctuidae</taxon>
        <taxon>Noctuinae</taxon>
        <taxon>Hadenini</taxon>
        <taxon>Mythimna</taxon>
    </lineage>
</organism>
<protein>
    <recommendedName>
        <fullName evidence="3">Neurotransmitter-gated ion-channel ligand-binding domain-containing protein</fullName>
    </recommendedName>
</protein>
<dbReference type="InterPro" id="IPR036734">
    <property type="entry name" value="Neur_chan_lig-bd_sf"/>
</dbReference>
<proteinExistence type="predicted"/>
<dbReference type="GO" id="GO:0004888">
    <property type="term" value="F:transmembrane signaling receptor activity"/>
    <property type="evidence" value="ECO:0007669"/>
    <property type="project" value="InterPro"/>
</dbReference>
<dbReference type="Pfam" id="PF02931">
    <property type="entry name" value="Neur_chan_LBD"/>
    <property type="match status" value="1"/>
</dbReference>
<dbReference type="Gene3D" id="2.70.170.10">
    <property type="entry name" value="Neurotransmitter-gated ion-channel ligand-binding domain"/>
    <property type="match status" value="1"/>
</dbReference>
<dbReference type="InterPro" id="IPR006201">
    <property type="entry name" value="Neur_channel"/>
</dbReference>
<reference evidence="4" key="1">
    <citation type="submission" date="2023-03" db="EMBL/GenBank/DDBJ databases">
        <title>Chromosome-level genomes of two armyworms, Mythimna separata and Mythimna loreyi, provide insights into the biosynthesis and reception of sex pheromones.</title>
        <authorList>
            <person name="Zhao H."/>
        </authorList>
    </citation>
    <scope>NUCLEOTIDE SEQUENCE</scope>
    <source>
        <strain evidence="4">BeijingLab</strain>
        <tissue evidence="4">Pupa</tissue>
    </source>
</reference>
<name>A0AAD7Y7K0_MYTSE</name>
<dbReference type="PANTHER" id="PTHR18945">
    <property type="entry name" value="NEUROTRANSMITTER GATED ION CHANNEL"/>
    <property type="match status" value="1"/>
</dbReference>
<dbReference type="CDD" id="cd18989">
    <property type="entry name" value="LGIC_ECD_cation"/>
    <property type="match status" value="1"/>
</dbReference>
<feature type="chain" id="PRO_5042196338" description="Neurotransmitter-gated ion-channel ligand-binding domain-containing protein" evidence="2">
    <location>
        <begin position="19"/>
        <end position="269"/>
    </location>
</feature>
<evidence type="ECO:0000256" key="1">
    <source>
        <dbReference type="SAM" id="Phobius"/>
    </source>
</evidence>
<accession>A0AAD7Y7K0</accession>
<dbReference type="GO" id="GO:0005230">
    <property type="term" value="F:extracellular ligand-gated monoatomic ion channel activity"/>
    <property type="evidence" value="ECO:0007669"/>
    <property type="project" value="InterPro"/>
</dbReference>
<feature type="domain" description="Neurotransmitter-gated ion-channel ligand-binding" evidence="3">
    <location>
        <begin position="46"/>
        <end position="210"/>
    </location>
</feature>
<sequence length="269" mass="31436">MALFSYIVLLAILNIALAEDCVINNVPERMAFEKQLRKDISCDDFRHIAPNNSSDFNVNVRFILKQFTFDSIEGAMALHTWMFVRWKDERLKWDPEKYYGIDKTEMLSIKIWNPGFRLFNSADSHDFDRYYYVWCSVKNTGNVQCPLRVTHNAMCNAKLTDWPYDQQHCQFEFGAWTTKSESFKLNVSSRAMTMWGAEYGAEWTLTDFRQEVNSSSERQLKMFFTLDREAAGLGAIVVYPAVILTVLSVTALFMDYMTVRESVMWDIRV</sequence>
<keyword evidence="5" id="KW-1185">Reference proteome</keyword>
<keyword evidence="1" id="KW-0472">Membrane</keyword>
<dbReference type="Proteomes" id="UP001231518">
    <property type="component" value="Chromosome 27"/>
</dbReference>
<evidence type="ECO:0000256" key="2">
    <source>
        <dbReference type="SAM" id="SignalP"/>
    </source>
</evidence>
<evidence type="ECO:0000259" key="3">
    <source>
        <dbReference type="Pfam" id="PF02931"/>
    </source>
</evidence>
<keyword evidence="1" id="KW-1133">Transmembrane helix</keyword>